<organism evidence="2 3">
    <name type="scientific">Luteococcus peritonei</name>
    <dbReference type="NCBI Taxonomy" id="88874"/>
    <lineage>
        <taxon>Bacteria</taxon>
        <taxon>Bacillati</taxon>
        <taxon>Actinomycetota</taxon>
        <taxon>Actinomycetes</taxon>
        <taxon>Propionibacteriales</taxon>
        <taxon>Propionibacteriaceae</taxon>
        <taxon>Luteococcus</taxon>
    </lineage>
</organism>
<protein>
    <submittedName>
        <fullName evidence="2">Uncharacterized protein</fullName>
    </submittedName>
</protein>
<dbReference type="EMBL" id="JBHUFZ010000010">
    <property type="protein sequence ID" value="MFD1889449.1"/>
    <property type="molecule type" value="Genomic_DNA"/>
</dbReference>
<feature type="region of interest" description="Disordered" evidence="1">
    <location>
        <begin position="28"/>
        <end position="85"/>
    </location>
</feature>
<dbReference type="Proteomes" id="UP001597326">
    <property type="component" value="Unassembled WGS sequence"/>
</dbReference>
<name>A0ABW4RTM9_9ACTN</name>
<accession>A0ABW4RTM9</accession>
<reference evidence="3" key="1">
    <citation type="journal article" date="2019" name="Int. J. Syst. Evol. Microbiol.">
        <title>The Global Catalogue of Microorganisms (GCM) 10K type strain sequencing project: providing services to taxonomists for standard genome sequencing and annotation.</title>
        <authorList>
            <consortium name="The Broad Institute Genomics Platform"/>
            <consortium name="The Broad Institute Genome Sequencing Center for Infectious Disease"/>
            <person name="Wu L."/>
            <person name="Ma J."/>
        </authorList>
    </citation>
    <scope>NUCLEOTIDE SEQUENCE [LARGE SCALE GENOMIC DNA]</scope>
    <source>
        <strain evidence="3">CAIM 431</strain>
    </source>
</reference>
<feature type="compositionally biased region" description="Pro residues" evidence="1">
    <location>
        <begin position="33"/>
        <end position="42"/>
    </location>
</feature>
<proteinExistence type="predicted"/>
<sequence length="85" mass="8715">MAEIRKHKTSAPNSAIAKALEQALGAAVRPVTPGAPPRPNQPENPHVAPPTAGAAAPLPGSGWVSLSPQAAPKVAKQRDQDDELD</sequence>
<gene>
    <name evidence="2" type="ORF">ACFSCS_04495</name>
</gene>
<evidence type="ECO:0000256" key="1">
    <source>
        <dbReference type="SAM" id="MobiDB-lite"/>
    </source>
</evidence>
<evidence type="ECO:0000313" key="2">
    <source>
        <dbReference type="EMBL" id="MFD1889449.1"/>
    </source>
</evidence>
<keyword evidence="3" id="KW-1185">Reference proteome</keyword>
<comment type="caution">
    <text evidence="2">The sequence shown here is derived from an EMBL/GenBank/DDBJ whole genome shotgun (WGS) entry which is preliminary data.</text>
</comment>
<dbReference type="RefSeq" id="WP_343872459.1">
    <property type="nucleotide sequence ID" value="NZ_BAAAIX010000008.1"/>
</dbReference>
<evidence type="ECO:0000313" key="3">
    <source>
        <dbReference type="Proteomes" id="UP001597326"/>
    </source>
</evidence>
<feature type="compositionally biased region" description="Low complexity" evidence="1">
    <location>
        <begin position="45"/>
        <end position="59"/>
    </location>
</feature>